<comment type="caution">
    <text evidence="2">The sequence shown here is derived from an EMBL/GenBank/DDBJ whole genome shotgun (WGS) entry which is preliminary data.</text>
</comment>
<reference evidence="2 3" key="1">
    <citation type="submission" date="2015-09" db="EMBL/GenBank/DDBJ databases">
        <title>Bacillus cereus food isolates.</title>
        <authorList>
            <person name="Boekhorst J."/>
        </authorList>
    </citation>
    <scope>NUCLEOTIDE SEQUENCE [LARGE SCALE GENOMIC DNA]</scope>
    <source>
        <strain evidence="2 3">B4088</strain>
    </source>
</reference>
<dbReference type="PATRIC" id="fig|1396.535.peg.4326"/>
<accession>A0A164QSD2</accession>
<proteinExistence type="predicted"/>
<gene>
    <name evidence="2" type="ORF">B4088_0574</name>
</gene>
<evidence type="ECO:0000256" key="1">
    <source>
        <dbReference type="SAM" id="MobiDB-lite"/>
    </source>
</evidence>
<dbReference type="Proteomes" id="UP000076482">
    <property type="component" value="Unassembled WGS sequence"/>
</dbReference>
<organism evidence="2 3">
    <name type="scientific">Bacillus cereus</name>
    <dbReference type="NCBI Taxonomy" id="1396"/>
    <lineage>
        <taxon>Bacteria</taxon>
        <taxon>Bacillati</taxon>
        <taxon>Bacillota</taxon>
        <taxon>Bacilli</taxon>
        <taxon>Bacillales</taxon>
        <taxon>Bacillaceae</taxon>
        <taxon>Bacillus</taxon>
        <taxon>Bacillus cereus group</taxon>
    </lineage>
</organism>
<feature type="compositionally biased region" description="Basic residues" evidence="1">
    <location>
        <begin position="431"/>
        <end position="441"/>
    </location>
</feature>
<evidence type="ECO:0008006" key="4">
    <source>
        <dbReference type="Google" id="ProtNLM"/>
    </source>
</evidence>
<name>A0A164QSD2_BACCE</name>
<sequence length="450" mass="52235">MNILLATGEVDLDEVFHDQLKNVKFVGDISYREGVVELVQLHKPDIIIMSELLDGNLQIKDLLLTLRFQFSESRIIFLLKEEKPEMRRFLYDYHIFDVLPPSFTIHEVEDLLARPRTWDDVKDEMLAFQKIPRKELEEERNLDGLTGINGSSYSPFGDDLNKSNNVEFESIAFWSPLHQSGKTISAANAALTLANNPNLKILLVDLNLTNPNINLYYSFVDPDRNLAALLEDYSRQRDDVVDSLSSYFIQHPTYHNLNILPGHLLRRDQPSTDVTKDLIDDIIQFTKNNGYTTVLFDMEAGLYSPIQSHILNSSTKILFHITETPGSFNATNRLFDNLYGPFVRNLIDKEKIIPIITQSYEDTFPAFKLEVEKFFSKRVILSFEYSNDIRLSTFKGEPIMREMPPEELYDKFIILANLIHENSFIRPIKPQKVKKQNKKEKGRFFWSKKD</sequence>
<dbReference type="Gene3D" id="3.40.50.300">
    <property type="entry name" value="P-loop containing nucleotide triphosphate hydrolases"/>
    <property type="match status" value="1"/>
</dbReference>
<dbReference type="RefSeq" id="WP_063259796.1">
    <property type="nucleotide sequence ID" value="NZ_LJKE01000015.1"/>
</dbReference>
<dbReference type="EMBL" id="LJKE01000015">
    <property type="protein sequence ID" value="KZD72113.1"/>
    <property type="molecule type" value="Genomic_DNA"/>
</dbReference>
<evidence type="ECO:0000313" key="2">
    <source>
        <dbReference type="EMBL" id="KZD72113.1"/>
    </source>
</evidence>
<dbReference type="AlphaFoldDB" id="A0A164QSD2"/>
<protein>
    <recommendedName>
        <fullName evidence="4">AAA domain-containing protein</fullName>
    </recommendedName>
</protein>
<evidence type="ECO:0000313" key="3">
    <source>
        <dbReference type="Proteomes" id="UP000076482"/>
    </source>
</evidence>
<dbReference type="InterPro" id="IPR027417">
    <property type="entry name" value="P-loop_NTPase"/>
</dbReference>
<dbReference type="SUPFAM" id="SSF52540">
    <property type="entry name" value="P-loop containing nucleoside triphosphate hydrolases"/>
    <property type="match status" value="1"/>
</dbReference>
<feature type="region of interest" description="Disordered" evidence="1">
    <location>
        <begin position="431"/>
        <end position="450"/>
    </location>
</feature>